<reference evidence="3" key="1">
    <citation type="journal article" date="2019" name="Int. J. Syst. Evol. Microbiol.">
        <title>The Global Catalogue of Microorganisms (GCM) 10K type strain sequencing project: providing services to taxonomists for standard genome sequencing and annotation.</title>
        <authorList>
            <consortium name="The Broad Institute Genomics Platform"/>
            <consortium name="The Broad Institute Genome Sequencing Center for Infectious Disease"/>
            <person name="Wu L."/>
            <person name="Ma J."/>
        </authorList>
    </citation>
    <scope>NUCLEOTIDE SEQUENCE [LARGE SCALE GENOMIC DNA]</scope>
    <source>
        <strain evidence="3">CGMCC 4.7242</strain>
    </source>
</reference>
<evidence type="ECO:0000313" key="3">
    <source>
        <dbReference type="Proteomes" id="UP001597353"/>
    </source>
</evidence>
<keyword evidence="1" id="KW-1133">Transmembrane helix</keyword>
<evidence type="ECO:0000313" key="2">
    <source>
        <dbReference type="EMBL" id="MFD1913310.1"/>
    </source>
</evidence>
<keyword evidence="3" id="KW-1185">Reference proteome</keyword>
<keyword evidence="1" id="KW-0812">Transmembrane</keyword>
<accession>A0ABW4S757</accession>
<sequence>MAVDLMLVAGLVLAGFGIVLIAGAYADERRPRSGFVLTLLGAGLIGGGFYLHPGPAAPGLIAEAVIHVLARIVN</sequence>
<dbReference type="EMBL" id="JBHUGH010000010">
    <property type="protein sequence ID" value="MFD1913310.1"/>
    <property type="molecule type" value="Genomic_DNA"/>
</dbReference>
<dbReference type="RefSeq" id="WP_390262982.1">
    <property type="nucleotide sequence ID" value="NZ_JBHUGH010000010.1"/>
</dbReference>
<dbReference type="Proteomes" id="UP001597353">
    <property type="component" value="Unassembled WGS sequence"/>
</dbReference>
<evidence type="ECO:0000256" key="1">
    <source>
        <dbReference type="SAM" id="Phobius"/>
    </source>
</evidence>
<gene>
    <name evidence="2" type="ORF">ACFSGJ_13920</name>
</gene>
<organism evidence="2 3">
    <name type="scientific">Halodurantibacterium flavum</name>
    <dbReference type="NCBI Taxonomy" id="1382802"/>
    <lineage>
        <taxon>Bacteria</taxon>
        <taxon>Pseudomonadati</taxon>
        <taxon>Pseudomonadota</taxon>
        <taxon>Alphaproteobacteria</taxon>
        <taxon>Rhodobacterales</taxon>
        <taxon>Paracoccaceae</taxon>
        <taxon>Halodurantibacterium</taxon>
    </lineage>
</organism>
<feature type="transmembrane region" description="Helical" evidence="1">
    <location>
        <begin position="6"/>
        <end position="26"/>
    </location>
</feature>
<proteinExistence type="predicted"/>
<protein>
    <submittedName>
        <fullName evidence="2">Uncharacterized protein</fullName>
    </submittedName>
</protein>
<feature type="transmembrane region" description="Helical" evidence="1">
    <location>
        <begin position="33"/>
        <end position="51"/>
    </location>
</feature>
<comment type="caution">
    <text evidence="2">The sequence shown here is derived from an EMBL/GenBank/DDBJ whole genome shotgun (WGS) entry which is preliminary data.</text>
</comment>
<keyword evidence="1" id="KW-0472">Membrane</keyword>
<name>A0ABW4S757_9RHOB</name>